<feature type="transmembrane region" description="Helical" evidence="1">
    <location>
        <begin position="106"/>
        <end position="123"/>
    </location>
</feature>
<feature type="domain" description="CAAX prenyl protease 2/Lysostaphin resistance protein A-like" evidence="2">
    <location>
        <begin position="109"/>
        <end position="206"/>
    </location>
</feature>
<feature type="transmembrane region" description="Helical" evidence="1">
    <location>
        <begin position="7"/>
        <end position="30"/>
    </location>
</feature>
<keyword evidence="1" id="KW-0472">Membrane</keyword>
<feature type="transmembrane region" description="Helical" evidence="1">
    <location>
        <begin position="222"/>
        <end position="244"/>
    </location>
</feature>
<dbReference type="GO" id="GO:0004175">
    <property type="term" value="F:endopeptidase activity"/>
    <property type="evidence" value="ECO:0007669"/>
    <property type="project" value="UniProtKB-ARBA"/>
</dbReference>
<dbReference type="Pfam" id="PF02517">
    <property type="entry name" value="Rce1-like"/>
    <property type="match status" value="1"/>
</dbReference>
<dbReference type="GO" id="GO:0080120">
    <property type="term" value="P:CAAX-box protein maturation"/>
    <property type="evidence" value="ECO:0007669"/>
    <property type="project" value="UniProtKB-ARBA"/>
</dbReference>
<keyword evidence="4" id="KW-1185">Reference proteome</keyword>
<feature type="transmembrane region" description="Helical" evidence="1">
    <location>
        <begin position="194"/>
        <end position="216"/>
    </location>
</feature>
<protein>
    <recommendedName>
        <fullName evidence="2">CAAX prenyl protease 2/Lysostaphin resistance protein A-like domain-containing protein</fullName>
    </recommendedName>
</protein>
<dbReference type="InterPro" id="IPR003675">
    <property type="entry name" value="Rce1/LyrA-like_dom"/>
</dbReference>
<feature type="transmembrane region" description="Helical" evidence="1">
    <location>
        <begin position="42"/>
        <end position="67"/>
    </location>
</feature>
<dbReference type="EMBL" id="RKHO01000001">
    <property type="protein sequence ID" value="ROR90251.1"/>
    <property type="molecule type" value="Genomic_DNA"/>
</dbReference>
<dbReference type="Proteomes" id="UP000281738">
    <property type="component" value="Unassembled WGS sequence"/>
</dbReference>
<dbReference type="OrthoDB" id="4772204at2"/>
<keyword evidence="1" id="KW-1133">Transmembrane helix</keyword>
<dbReference type="AlphaFoldDB" id="A0A3N2CRU0"/>
<organism evidence="3 4">
    <name type="scientific">Nocardioides aurantiacus</name>
    <dbReference type="NCBI Taxonomy" id="86796"/>
    <lineage>
        <taxon>Bacteria</taxon>
        <taxon>Bacillati</taxon>
        <taxon>Actinomycetota</taxon>
        <taxon>Actinomycetes</taxon>
        <taxon>Propionibacteriales</taxon>
        <taxon>Nocardioidaceae</taxon>
        <taxon>Nocardioides</taxon>
    </lineage>
</organism>
<keyword evidence="1" id="KW-0812">Transmembrane</keyword>
<feature type="transmembrane region" description="Helical" evidence="1">
    <location>
        <begin position="144"/>
        <end position="164"/>
    </location>
</feature>
<comment type="caution">
    <text evidence="3">The sequence shown here is derived from an EMBL/GenBank/DDBJ whole genome shotgun (WGS) entry which is preliminary data.</text>
</comment>
<reference evidence="3 4" key="1">
    <citation type="submission" date="2018-11" db="EMBL/GenBank/DDBJ databases">
        <title>Sequencing the genomes of 1000 actinobacteria strains.</title>
        <authorList>
            <person name="Klenk H.-P."/>
        </authorList>
    </citation>
    <scope>NUCLEOTIDE SEQUENCE [LARGE SCALE GENOMIC DNA]</scope>
    <source>
        <strain evidence="3 4">DSM 12652</strain>
    </source>
</reference>
<dbReference type="RefSeq" id="WP_123389433.1">
    <property type="nucleotide sequence ID" value="NZ_RKHO01000001.1"/>
</dbReference>
<gene>
    <name evidence="3" type="ORF">EDD33_1087</name>
</gene>
<evidence type="ECO:0000259" key="2">
    <source>
        <dbReference type="Pfam" id="PF02517"/>
    </source>
</evidence>
<sequence>MRIQPRPLITVGLVLGYLAVIAVTWAVAGIDYDEVGDSTSTIVRGIVVPVALGAAFLAAATTYLGWWGPAIREETRVPAWLWSVPVLMVLPGLGALLGGLGPADRSAGYLLALGVGTLLVGFGEEMLARGTGLVGLRGGFGEAAAWFFSCLIFGLIHALNFFFGQGLGTTAQQIAIAFVAGSVLYLTRRVSGTLVLAMLLHAWIDFTTLAFSDAAADARSPFVALSLVQWVAFVLAAVGVVLVLRRGRDRDDHPDRAPATA</sequence>
<feature type="transmembrane region" description="Helical" evidence="1">
    <location>
        <begin position="170"/>
        <end position="187"/>
    </location>
</feature>
<evidence type="ECO:0000313" key="4">
    <source>
        <dbReference type="Proteomes" id="UP000281738"/>
    </source>
</evidence>
<evidence type="ECO:0000256" key="1">
    <source>
        <dbReference type="SAM" id="Phobius"/>
    </source>
</evidence>
<name>A0A3N2CRU0_9ACTN</name>
<evidence type="ECO:0000313" key="3">
    <source>
        <dbReference type="EMBL" id="ROR90251.1"/>
    </source>
</evidence>
<feature type="transmembrane region" description="Helical" evidence="1">
    <location>
        <begin position="79"/>
        <end position="100"/>
    </location>
</feature>
<accession>A0A3N2CRU0</accession>
<proteinExistence type="predicted"/>